<feature type="transmembrane region" description="Helical" evidence="1">
    <location>
        <begin position="6"/>
        <end position="27"/>
    </location>
</feature>
<feature type="domain" description="DUF7702" evidence="2">
    <location>
        <begin position="3"/>
        <end position="229"/>
    </location>
</feature>
<feature type="transmembrane region" description="Helical" evidence="1">
    <location>
        <begin position="203"/>
        <end position="230"/>
    </location>
</feature>
<proteinExistence type="predicted"/>
<dbReference type="InterPro" id="IPR056119">
    <property type="entry name" value="DUF7702"/>
</dbReference>
<evidence type="ECO:0000259" key="2">
    <source>
        <dbReference type="Pfam" id="PF24800"/>
    </source>
</evidence>
<dbReference type="PANTHER" id="PTHR42109:SF2">
    <property type="entry name" value="INTEGRAL MEMBRANE PROTEIN"/>
    <property type="match status" value="1"/>
</dbReference>
<evidence type="ECO:0000313" key="3">
    <source>
        <dbReference type="EMBL" id="KAE8337781.1"/>
    </source>
</evidence>
<feature type="transmembrane region" description="Helical" evidence="1">
    <location>
        <begin position="106"/>
        <end position="123"/>
    </location>
</feature>
<keyword evidence="1" id="KW-0812">Transmembrane</keyword>
<feature type="transmembrane region" description="Helical" evidence="1">
    <location>
        <begin position="135"/>
        <end position="155"/>
    </location>
</feature>
<dbReference type="Pfam" id="PF24800">
    <property type="entry name" value="DUF7702"/>
    <property type="match status" value="1"/>
</dbReference>
<keyword evidence="1" id="KW-0472">Membrane</keyword>
<dbReference type="OrthoDB" id="2560628at2759"/>
<dbReference type="AlphaFoldDB" id="A0A5N6XXA4"/>
<sequence>MAVTSHQALGIVIIIFFFPALFVAVWVCRCHGYGKQLGWLYLVLLCLVRVVGSALRITSEINHETGISTAADVLASVGVMTLLLGMLELIDCFESMLGFKPVHQRVWTFLQLAQYAALILYAVGMGMGRTDLSEAATIIVAVTFIVQVAICAILSRYMHRSACNSRLLLVAIISIPFLAVRVAYGIATAFVPSDSAFNRGVTAVVISAFLQYLMEFAAAILFLYAGVVLFRPKCGGSQASSTILIDDN</sequence>
<feature type="transmembrane region" description="Helical" evidence="1">
    <location>
        <begin position="167"/>
        <end position="191"/>
    </location>
</feature>
<dbReference type="EMBL" id="ML737175">
    <property type="protein sequence ID" value="KAE8337781.1"/>
    <property type="molecule type" value="Genomic_DNA"/>
</dbReference>
<organism evidence="3">
    <name type="scientific">Aspergillus arachidicola</name>
    <dbReference type="NCBI Taxonomy" id="656916"/>
    <lineage>
        <taxon>Eukaryota</taxon>
        <taxon>Fungi</taxon>
        <taxon>Dikarya</taxon>
        <taxon>Ascomycota</taxon>
        <taxon>Pezizomycotina</taxon>
        <taxon>Eurotiomycetes</taxon>
        <taxon>Eurotiomycetidae</taxon>
        <taxon>Eurotiales</taxon>
        <taxon>Aspergillaceae</taxon>
        <taxon>Aspergillus</taxon>
        <taxon>Aspergillus subgen. Circumdati</taxon>
    </lineage>
</organism>
<dbReference type="PANTHER" id="PTHR42109">
    <property type="entry name" value="UNPLACED GENOMIC SCAFFOLD UM_SCAF_CONTIG_1.265, WHOLE GENOME SHOTGUN SEQUENCE"/>
    <property type="match status" value="1"/>
</dbReference>
<evidence type="ECO:0000256" key="1">
    <source>
        <dbReference type="SAM" id="Phobius"/>
    </source>
</evidence>
<name>A0A5N6XXA4_9EURO</name>
<feature type="transmembrane region" description="Helical" evidence="1">
    <location>
        <begin position="39"/>
        <end position="59"/>
    </location>
</feature>
<gene>
    <name evidence="3" type="ORF">BDV24DRAFT_166915</name>
</gene>
<protein>
    <recommendedName>
        <fullName evidence="2">DUF7702 domain-containing protein</fullName>
    </recommendedName>
</protein>
<dbReference type="Proteomes" id="UP000325558">
    <property type="component" value="Unassembled WGS sequence"/>
</dbReference>
<accession>A0A5N6XXA4</accession>
<keyword evidence="1" id="KW-1133">Transmembrane helix</keyword>
<feature type="transmembrane region" description="Helical" evidence="1">
    <location>
        <begin position="65"/>
        <end position="85"/>
    </location>
</feature>
<reference evidence="3" key="1">
    <citation type="submission" date="2019-04" db="EMBL/GenBank/DDBJ databases">
        <title>Friends and foes A comparative genomics study of 23 Aspergillus species from section Flavi.</title>
        <authorList>
            <consortium name="DOE Joint Genome Institute"/>
            <person name="Kjaerbolling I."/>
            <person name="Vesth T."/>
            <person name="Frisvad J.C."/>
            <person name="Nybo J.L."/>
            <person name="Theobald S."/>
            <person name="Kildgaard S."/>
            <person name="Isbrandt T."/>
            <person name="Kuo A."/>
            <person name="Sato A."/>
            <person name="Lyhne E.K."/>
            <person name="Kogle M.E."/>
            <person name="Wiebenga A."/>
            <person name="Kun R.S."/>
            <person name="Lubbers R.J."/>
            <person name="Makela M.R."/>
            <person name="Barry K."/>
            <person name="Chovatia M."/>
            <person name="Clum A."/>
            <person name="Daum C."/>
            <person name="Haridas S."/>
            <person name="He G."/>
            <person name="LaButti K."/>
            <person name="Lipzen A."/>
            <person name="Mondo S."/>
            <person name="Riley R."/>
            <person name="Salamov A."/>
            <person name="Simmons B.A."/>
            <person name="Magnuson J.K."/>
            <person name="Henrissat B."/>
            <person name="Mortensen U.H."/>
            <person name="Larsen T.O."/>
            <person name="Devries R.P."/>
            <person name="Grigoriev I.V."/>
            <person name="Machida M."/>
            <person name="Baker S.E."/>
            <person name="Andersen M.R."/>
        </authorList>
    </citation>
    <scope>NUCLEOTIDE SEQUENCE</scope>
    <source>
        <strain evidence="3">CBS 117612</strain>
    </source>
</reference>